<dbReference type="PROSITE" id="PS01180">
    <property type="entry name" value="CUB"/>
    <property type="match status" value="5"/>
</dbReference>
<dbReference type="SUPFAM" id="SSF49854">
    <property type="entry name" value="Spermadhesin, CUB domain"/>
    <property type="match status" value="5"/>
</dbReference>
<dbReference type="InterPro" id="IPR053207">
    <property type="entry name" value="Non-NMDA_GluR_Accessory"/>
</dbReference>
<dbReference type="Gene3D" id="3.30.420.10">
    <property type="entry name" value="Ribonuclease H-like superfamily/Ribonuclease H"/>
    <property type="match status" value="1"/>
</dbReference>
<feature type="transmembrane region" description="Helical" evidence="3">
    <location>
        <begin position="878"/>
        <end position="901"/>
    </location>
</feature>
<dbReference type="CDD" id="cd00112">
    <property type="entry name" value="LDLa"/>
    <property type="match status" value="1"/>
</dbReference>
<dbReference type="SMART" id="SM00192">
    <property type="entry name" value="LDLa"/>
    <property type="match status" value="1"/>
</dbReference>
<name>A0ABY6K6J3_9ARAC</name>
<dbReference type="InterPro" id="IPR002172">
    <property type="entry name" value="LDrepeatLR_classA_rpt"/>
</dbReference>
<evidence type="ECO:0000256" key="3">
    <source>
        <dbReference type="SAM" id="Phobius"/>
    </source>
</evidence>
<keyword evidence="3" id="KW-0812">Transmembrane</keyword>
<evidence type="ECO:0000256" key="1">
    <source>
        <dbReference type="ARBA" id="ARBA00023157"/>
    </source>
</evidence>
<gene>
    <name evidence="5" type="ORF">LAZ67_2006001</name>
</gene>
<dbReference type="InterPro" id="IPR000859">
    <property type="entry name" value="CUB_dom"/>
</dbReference>
<dbReference type="EMBL" id="CP092864">
    <property type="protein sequence ID" value="UYV63916.1"/>
    <property type="molecule type" value="Genomic_DNA"/>
</dbReference>
<dbReference type="PANTHER" id="PTHR47537:SF6">
    <property type="entry name" value="CUB DOMAIN-CONTAINING PROTEIN"/>
    <property type="match status" value="1"/>
</dbReference>
<dbReference type="Gene3D" id="2.60.120.290">
    <property type="entry name" value="Spermadhesin, CUB domain"/>
    <property type="match status" value="5"/>
</dbReference>
<protein>
    <submittedName>
        <fullName evidence="5">Eat-18</fullName>
    </submittedName>
</protein>
<sequence>MFVSSPDGPKNGTFSAPAIHNPKEHAHQCLYTFLAAEGERVQVNFLSFNLRGTPPECATEYLDLYMEITDPTAELIDSPFGGRVCGRNVPKTRISMHRALVAAFFTLEGSVTPDLFSGYYEFKDAGHYIAGTPYPDEICSFTVHSSEKREGEFLSPTYPGVYPKNLQCRYRFLGIAGQRVRLEFMDFDLFYGGSHCPFDYVKVFDGPSMDDPLIGVYCGQQRNLVVYSSTHNLFVYFSTLPRMAYASNRGFAAWYEFSERFVSLTTETFEMLNKAFPNDALKRTTVFEWHSRFKVGRISIEDDPRQGRPKFQRTDENVQKITDLIKENPRTTLLEIEKDTGISKTTIGRIVTEDLKLKKTFAKFIPRFLTNEQKLCRLATCEDMLEMTRTDPEWKDKIITGDETWVYGYDPETKRKSAEWRGQGEPRPKKIQDIEIQKQGFIQVNESEHIRGTECDQKILSRKESSGYVCSPNFPFPFHPNVVCRYYIYGMQDSQDLERGPCPDGHVKLYLQGQEERAAIEEFDHVFCGDTPPLPVLSEGPRLVMVFNSGSAQGLGFKAKYTFETDYKVPGTASPNGSCIFQYSSESRKTGDFNSPRHPANYPSATRCEYYFFARSDEQIKFVFNYFKTKTDIAVAGYNEVCVEDWLEILEVFPNRRERKIGRYCGKTAPGPVVSDTGVHTMKAVLHTDSGGVASGFLASYTFLNLSSVTDCGRNISDEESGVITSPGFPGPYQPFRQLCNWYISVKPNYKVLLSFDFFLIEGSPTERGCPGAVVRIWKDLSQAPIELCGGQLSNDTREIVSTSSLLKLTFNNPTVSIDEQRSLRLIQGDVPEPCEGYICPVSHYCISQNLRCNGESNCGLDDKSDEEHCVVVKDLNLYLVAGLTAGGSTLFLLICCFCCHRKRKRRRHRRRQLPPPYDRYRPREVPGLQFVSDNL</sequence>
<proteinExistence type="predicted"/>
<accession>A0ABY6K6J3</accession>
<dbReference type="Gene3D" id="4.10.400.10">
    <property type="entry name" value="Low-density Lipoprotein Receptor"/>
    <property type="match status" value="1"/>
</dbReference>
<evidence type="ECO:0000259" key="4">
    <source>
        <dbReference type="PROSITE" id="PS01180"/>
    </source>
</evidence>
<dbReference type="InterPro" id="IPR035914">
    <property type="entry name" value="Sperma_CUB_dom_sf"/>
</dbReference>
<reference evidence="5 6" key="1">
    <citation type="submission" date="2022-01" db="EMBL/GenBank/DDBJ databases">
        <title>A chromosomal length assembly of Cordylochernes scorpioides.</title>
        <authorList>
            <person name="Zeh D."/>
            <person name="Zeh J."/>
        </authorList>
    </citation>
    <scope>NUCLEOTIDE SEQUENCE [LARGE SCALE GENOMIC DNA]</scope>
    <source>
        <strain evidence="5">IN4F17</strain>
        <tissue evidence="5">Whole Body</tissue>
    </source>
</reference>
<evidence type="ECO:0000256" key="2">
    <source>
        <dbReference type="PROSITE-ProRule" id="PRU00059"/>
    </source>
</evidence>
<organism evidence="5 6">
    <name type="scientific">Cordylochernes scorpioides</name>
    <dbReference type="NCBI Taxonomy" id="51811"/>
    <lineage>
        <taxon>Eukaryota</taxon>
        <taxon>Metazoa</taxon>
        <taxon>Ecdysozoa</taxon>
        <taxon>Arthropoda</taxon>
        <taxon>Chelicerata</taxon>
        <taxon>Arachnida</taxon>
        <taxon>Pseudoscorpiones</taxon>
        <taxon>Cheliferoidea</taxon>
        <taxon>Chernetidae</taxon>
        <taxon>Cordylochernes</taxon>
    </lineage>
</organism>
<feature type="domain" description="CUB" evidence="4">
    <location>
        <begin position="139"/>
        <end position="258"/>
    </location>
</feature>
<feature type="domain" description="CUB" evidence="4">
    <location>
        <begin position="1"/>
        <end position="123"/>
    </location>
</feature>
<dbReference type="Pfam" id="PF00431">
    <property type="entry name" value="CUB"/>
    <property type="match status" value="5"/>
</dbReference>
<dbReference type="InterPro" id="IPR036397">
    <property type="entry name" value="RNaseH_sf"/>
</dbReference>
<dbReference type="Proteomes" id="UP001235939">
    <property type="component" value="Chromosome 02"/>
</dbReference>
<evidence type="ECO:0000313" key="5">
    <source>
        <dbReference type="EMBL" id="UYV63916.1"/>
    </source>
</evidence>
<feature type="domain" description="CUB" evidence="4">
    <location>
        <begin position="579"/>
        <end position="704"/>
    </location>
</feature>
<keyword evidence="1" id="KW-1015">Disulfide bond</keyword>
<feature type="domain" description="CUB" evidence="4">
    <location>
        <begin position="455"/>
        <end position="564"/>
    </location>
</feature>
<evidence type="ECO:0000313" key="6">
    <source>
        <dbReference type="Proteomes" id="UP001235939"/>
    </source>
</evidence>
<keyword evidence="3" id="KW-0472">Membrane</keyword>
<dbReference type="PANTHER" id="PTHR47537">
    <property type="entry name" value="CUBILIN"/>
    <property type="match status" value="1"/>
</dbReference>
<dbReference type="CDD" id="cd00041">
    <property type="entry name" value="CUB"/>
    <property type="match status" value="5"/>
</dbReference>
<dbReference type="InterPro" id="IPR036055">
    <property type="entry name" value="LDL_receptor-like_sf"/>
</dbReference>
<feature type="domain" description="CUB" evidence="4">
    <location>
        <begin position="712"/>
        <end position="831"/>
    </location>
</feature>
<keyword evidence="6" id="KW-1185">Reference proteome</keyword>
<keyword evidence="3" id="KW-1133">Transmembrane helix</keyword>
<dbReference type="SMART" id="SM00042">
    <property type="entry name" value="CUB"/>
    <property type="match status" value="5"/>
</dbReference>
<comment type="caution">
    <text evidence="2">Lacks conserved residue(s) required for the propagation of feature annotation.</text>
</comment>